<dbReference type="AlphaFoldDB" id="A0A956M4G7"/>
<evidence type="ECO:0000313" key="1">
    <source>
        <dbReference type="EMBL" id="MCA9729860.1"/>
    </source>
</evidence>
<gene>
    <name evidence="1" type="ORF">KC729_19405</name>
</gene>
<organism evidence="1 2">
    <name type="scientific">Eiseniibacteriota bacterium</name>
    <dbReference type="NCBI Taxonomy" id="2212470"/>
    <lineage>
        <taxon>Bacteria</taxon>
        <taxon>Candidatus Eiseniibacteriota</taxon>
    </lineage>
</organism>
<reference evidence="1" key="1">
    <citation type="submission" date="2020-04" db="EMBL/GenBank/DDBJ databases">
        <authorList>
            <person name="Zhang T."/>
        </authorList>
    </citation>
    <scope>NUCLEOTIDE SEQUENCE</scope>
    <source>
        <strain evidence="1">HKST-UBA01</strain>
    </source>
</reference>
<feature type="non-terminal residue" evidence="1">
    <location>
        <position position="88"/>
    </location>
</feature>
<proteinExistence type="predicted"/>
<reference evidence="1" key="2">
    <citation type="journal article" date="2021" name="Microbiome">
        <title>Successional dynamics and alternative stable states in a saline activated sludge microbial community over 9 years.</title>
        <authorList>
            <person name="Wang Y."/>
            <person name="Ye J."/>
            <person name="Ju F."/>
            <person name="Liu L."/>
            <person name="Boyd J.A."/>
            <person name="Deng Y."/>
            <person name="Parks D.H."/>
            <person name="Jiang X."/>
            <person name="Yin X."/>
            <person name="Woodcroft B.J."/>
            <person name="Tyson G.W."/>
            <person name="Hugenholtz P."/>
            <person name="Polz M.F."/>
            <person name="Zhang T."/>
        </authorList>
    </citation>
    <scope>NUCLEOTIDE SEQUENCE</scope>
    <source>
        <strain evidence="1">HKST-UBA01</strain>
    </source>
</reference>
<sequence>MAEPWDTDHSFDHAALGERLARSLASGRYSGSPQFTPDVAPRWVAHGWDCDVFRVTDDTGVAWLCKLPKRRQVEPWLRKEAAILDALA</sequence>
<evidence type="ECO:0008006" key="3">
    <source>
        <dbReference type="Google" id="ProtNLM"/>
    </source>
</evidence>
<dbReference type="EMBL" id="JAGQHR010000872">
    <property type="protein sequence ID" value="MCA9729860.1"/>
    <property type="molecule type" value="Genomic_DNA"/>
</dbReference>
<evidence type="ECO:0000313" key="2">
    <source>
        <dbReference type="Proteomes" id="UP000697710"/>
    </source>
</evidence>
<dbReference type="Proteomes" id="UP000697710">
    <property type="component" value="Unassembled WGS sequence"/>
</dbReference>
<comment type="caution">
    <text evidence="1">The sequence shown here is derived from an EMBL/GenBank/DDBJ whole genome shotgun (WGS) entry which is preliminary data.</text>
</comment>
<dbReference type="Gene3D" id="3.30.200.20">
    <property type="entry name" value="Phosphorylase Kinase, domain 1"/>
    <property type="match status" value="1"/>
</dbReference>
<protein>
    <recommendedName>
        <fullName evidence="3">Aminoglycoside phosphotransferase</fullName>
    </recommendedName>
</protein>
<accession>A0A956M4G7</accession>
<name>A0A956M4G7_UNCEI</name>